<keyword evidence="3" id="KW-1185">Reference proteome</keyword>
<comment type="caution">
    <text evidence="2">The sequence shown here is derived from an EMBL/GenBank/DDBJ whole genome shotgun (WGS) entry which is preliminary data.</text>
</comment>
<keyword evidence="2" id="KW-0347">Helicase</keyword>
<organism evidence="2 3">
    <name type="scientific">Clostridium boliviensis</name>
    <dbReference type="NCBI Taxonomy" id="318465"/>
    <lineage>
        <taxon>Bacteria</taxon>
        <taxon>Bacillati</taxon>
        <taxon>Bacillota</taxon>
        <taxon>Clostridia</taxon>
        <taxon>Eubacteriales</taxon>
        <taxon>Clostridiaceae</taxon>
        <taxon>Clostridium</taxon>
    </lineage>
</organism>
<sequence>MAISNGVIEDKTQYEKLEINGLNCSQSSIMKVAALSCAFDKYKKGLFLSEHRRCYNEIVAYCNKLVYEEKLEPKRGSFFEDNKNALIDFLPAMGHKQIIVSKSQKSGTSRRNKEEAVQIVTWLKYHYTTIADCYSKKSKTDINEKDLVGVITPFKSQSILIKTIIKKEIPDYAQFIDVGTVHTFQGAERKVIIFSSVYGNEDGCFFINKAANLMNVAVSRAKDSFLVFGDSECLTGSEKTAAGLLKDMTKTVVE</sequence>
<dbReference type="InterPro" id="IPR045055">
    <property type="entry name" value="DNA2/NAM7-like"/>
</dbReference>
<feature type="domain" description="DNA2/NAM7 helicase-like C-terminal" evidence="1">
    <location>
        <begin position="42"/>
        <end position="231"/>
    </location>
</feature>
<dbReference type="PANTHER" id="PTHR10887:SF530">
    <property type="entry name" value="SUPERFAMILY I DNA HELICASES"/>
    <property type="match status" value="1"/>
</dbReference>
<keyword evidence="2" id="KW-0378">Hydrolase</keyword>
<dbReference type="PANTHER" id="PTHR10887">
    <property type="entry name" value="DNA2/NAM7 HELICASE FAMILY"/>
    <property type="match status" value="1"/>
</dbReference>
<keyword evidence="2" id="KW-0067">ATP-binding</keyword>
<dbReference type="GO" id="GO:0004386">
    <property type="term" value="F:helicase activity"/>
    <property type="evidence" value="ECO:0007669"/>
    <property type="project" value="UniProtKB-KW"/>
</dbReference>
<evidence type="ECO:0000313" key="3">
    <source>
        <dbReference type="Proteomes" id="UP001276854"/>
    </source>
</evidence>
<dbReference type="Gene3D" id="3.40.50.300">
    <property type="entry name" value="P-loop containing nucleotide triphosphate hydrolases"/>
    <property type="match status" value="1"/>
</dbReference>
<protein>
    <submittedName>
        <fullName evidence="2">C-terminal helicase domain-containing protein</fullName>
    </submittedName>
</protein>
<dbReference type="RefSeq" id="WP_318067064.1">
    <property type="nucleotide sequence ID" value="NZ_JAWONS010000329.1"/>
</dbReference>
<evidence type="ECO:0000259" key="1">
    <source>
        <dbReference type="Pfam" id="PF13087"/>
    </source>
</evidence>
<reference evidence="2 3" key="1">
    <citation type="submission" date="2023-10" db="EMBL/GenBank/DDBJ databases">
        <title>A novel Glycoside Hydrolase 43-Like Enzyme from Clostrdium boliviensis is an Endo-xylanase, and a Candidate for Xylooligosaccharides Production from Different Xylan Substrates.</title>
        <authorList>
            <person name="Alvarez M.T."/>
            <person name="Rocabado-Villegas L.R."/>
            <person name="Salas-Veizaga D.M."/>
            <person name="Linares-Pasten J.A."/>
            <person name="Gudmundsdottir E.E."/>
            <person name="Hreggvidsson G.O."/>
            <person name="Adlercreutz P."/>
            <person name="Nordberg Karlsson E."/>
        </authorList>
    </citation>
    <scope>NUCLEOTIDE SEQUENCE [LARGE SCALE GENOMIC DNA]</scope>
    <source>
        <strain evidence="2 3">E-1</strain>
    </source>
</reference>
<proteinExistence type="predicted"/>
<dbReference type="Proteomes" id="UP001276854">
    <property type="component" value="Unassembled WGS sequence"/>
</dbReference>
<dbReference type="InterPro" id="IPR047187">
    <property type="entry name" value="SF1_C_Upf1"/>
</dbReference>
<gene>
    <name evidence="2" type="ORF">RZO55_25365</name>
</gene>
<evidence type="ECO:0000313" key="2">
    <source>
        <dbReference type="EMBL" id="MDW2800902.1"/>
    </source>
</evidence>
<dbReference type="InterPro" id="IPR027417">
    <property type="entry name" value="P-loop_NTPase"/>
</dbReference>
<keyword evidence="2" id="KW-0547">Nucleotide-binding</keyword>
<dbReference type="EMBL" id="JAWONS010000329">
    <property type="protein sequence ID" value="MDW2800902.1"/>
    <property type="molecule type" value="Genomic_DNA"/>
</dbReference>
<name>A0ABU4GV82_9CLOT</name>
<dbReference type="SUPFAM" id="SSF52540">
    <property type="entry name" value="P-loop containing nucleoside triphosphate hydrolases"/>
    <property type="match status" value="1"/>
</dbReference>
<dbReference type="InterPro" id="IPR041679">
    <property type="entry name" value="DNA2/NAM7-like_C"/>
</dbReference>
<accession>A0ABU4GV82</accession>
<dbReference type="Pfam" id="PF13087">
    <property type="entry name" value="AAA_12"/>
    <property type="match status" value="1"/>
</dbReference>
<dbReference type="CDD" id="cd18808">
    <property type="entry name" value="SF1_C_Upf1"/>
    <property type="match status" value="1"/>
</dbReference>